<proteinExistence type="predicted"/>
<name>A0A1H1ZGC6_9PSED</name>
<evidence type="ECO:0000313" key="1">
    <source>
        <dbReference type="EMBL" id="SDT32835.1"/>
    </source>
</evidence>
<sequence>MDIELGIEAEELEIAGTDVKCLVWDLDEVELAVRELALYPHFQEHFREAFYLIDTATSFWLEDGSYVPCAESVTRTLFRLRNEVNDRASSAEAASLPNVIRGFLGVDHPATNSQLAAAFALVLGVQAVEILANWLFELELATYDMDADLIEGLRKDSPRQYATLIDKERHRRAGLEIEAREQFATLKGEANQTLLMANLYRQVESIDVSKNGFNTSSLILQLLDDAFSAKASKRGQEAGRGNQDASSKIQTETMYRRLTIKAAAEQIIAGRRIEKRNLTDAELTNLLFDQTVHGTKKTIRDHLTALGLRPLK</sequence>
<gene>
    <name evidence="1" type="ORF">SAMN05216222_3909</name>
</gene>
<reference evidence="1 2" key="1">
    <citation type="submission" date="2016-10" db="EMBL/GenBank/DDBJ databases">
        <authorList>
            <person name="de Groot N.N."/>
        </authorList>
    </citation>
    <scope>NUCLEOTIDE SEQUENCE [LARGE SCALE GENOMIC DNA]</scope>
    <source>
        <strain evidence="1 2">LMG 26867</strain>
    </source>
</reference>
<protein>
    <submittedName>
        <fullName evidence="1">Uncharacterized protein</fullName>
    </submittedName>
</protein>
<dbReference type="STRING" id="1148509.SAMN05216222_3909"/>
<organism evidence="1 2">
    <name type="scientific">Pseudomonas prosekii</name>
    <dbReference type="NCBI Taxonomy" id="1148509"/>
    <lineage>
        <taxon>Bacteria</taxon>
        <taxon>Pseudomonadati</taxon>
        <taxon>Pseudomonadota</taxon>
        <taxon>Gammaproteobacteria</taxon>
        <taxon>Pseudomonadales</taxon>
        <taxon>Pseudomonadaceae</taxon>
        <taxon>Pseudomonas</taxon>
    </lineage>
</organism>
<dbReference type="EMBL" id="LT629762">
    <property type="protein sequence ID" value="SDT32835.1"/>
    <property type="molecule type" value="Genomic_DNA"/>
</dbReference>
<dbReference type="AlphaFoldDB" id="A0A1H1ZGC6"/>
<evidence type="ECO:0000313" key="2">
    <source>
        <dbReference type="Proteomes" id="UP000198481"/>
    </source>
</evidence>
<accession>A0A1H1ZGC6</accession>
<dbReference type="Proteomes" id="UP000198481">
    <property type="component" value="Chromosome I"/>
</dbReference>
<dbReference type="RefSeq" id="WP_092278422.1">
    <property type="nucleotide sequence ID" value="NZ_LT629762.1"/>
</dbReference>